<dbReference type="Proteomes" id="UP000032568">
    <property type="component" value="Chromosome"/>
</dbReference>
<organism evidence="2 3">
    <name type="scientific">Thalassomonas actiniarum</name>
    <dbReference type="NCBI Taxonomy" id="485447"/>
    <lineage>
        <taxon>Bacteria</taxon>
        <taxon>Pseudomonadati</taxon>
        <taxon>Pseudomonadota</taxon>
        <taxon>Gammaproteobacteria</taxon>
        <taxon>Alteromonadales</taxon>
        <taxon>Colwelliaceae</taxon>
        <taxon>Thalassomonas</taxon>
    </lineage>
</organism>
<proteinExistence type="predicted"/>
<evidence type="ECO:0000313" key="3">
    <source>
        <dbReference type="Proteomes" id="UP000032568"/>
    </source>
</evidence>
<gene>
    <name evidence="2" type="ORF">SG35_028330</name>
</gene>
<feature type="chain" id="PRO_5042182470" description="Secreted protein" evidence="1">
    <location>
        <begin position="24"/>
        <end position="212"/>
    </location>
</feature>
<accession>A0AAE9YPV7</accession>
<reference evidence="2 3" key="2">
    <citation type="journal article" date="2022" name="Mar. Drugs">
        <title>Bioassay-Guided Fractionation Leads to the Detection of Cholic Acid Generated by the Rare Thalassomonas sp.</title>
        <authorList>
            <person name="Pheiffer F."/>
            <person name="Schneider Y.K."/>
            <person name="Hansen E.H."/>
            <person name="Andersen J.H."/>
            <person name="Isaksson J."/>
            <person name="Busche T."/>
            <person name="R C."/>
            <person name="Kalinowski J."/>
            <person name="Zyl L.V."/>
            <person name="Trindade M."/>
        </authorList>
    </citation>
    <scope>NUCLEOTIDE SEQUENCE [LARGE SCALE GENOMIC DNA]</scope>
    <source>
        <strain evidence="2 3">A5K-106</strain>
    </source>
</reference>
<dbReference type="EMBL" id="CP059735">
    <property type="protein sequence ID" value="WDD99079.1"/>
    <property type="molecule type" value="Genomic_DNA"/>
</dbReference>
<name>A0AAE9YPV7_9GAMM</name>
<reference evidence="2 3" key="1">
    <citation type="journal article" date="2015" name="Genome Announc.">
        <title>Draft Genome Sequences of Marine Isolates of Thalassomonas viridans and Thalassomonas actiniarum.</title>
        <authorList>
            <person name="Olonade I."/>
            <person name="van Zyl L.J."/>
            <person name="Trindade M."/>
        </authorList>
    </citation>
    <scope>NUCLEOTIDE SEQUENCE [LARGE SCALE GENOMIC DNA]</scope>
    <source>
        <strain evidence="2 3">A5K-106</strain>
    </source>
</reference>
<dbReference type="RefSeq" id="WP_152646716.1">
    <property type="nucleotide sequence ID" value="NZ_CP059735.1"/>
</dbReference>
<sequence>MKIINRILMGMLTLILLPLTAQANEPLPVVEDGYSAQIYCECLYLQKEEDDGSAQIMRPICDDLYPIMKEPELKLGLGDINGYVAPIYIGGVLYQLDKADFTPEYNERWLFPPCGEDPVLIKTLAGYTINIPVDGDYGQDLIFDINGRSDGKVMTLTASCGNFSATDSGDKYIISKQMNTNGTCSNMQLKFSFTSSTPPALIDLSVLIAEVF</sequence>
<evidence type="ECO:0008006" key="4">
    <source>
        <dbReference type="Google" id="ProtNLM"/>
    </source>
</evidence>
<keyword evidence="3" id="KW-1185">Reference proteome</keyword>
<dbReference type="AlphaFoldDB" id="A0AAE9YPV7"/>
<dbReference type="KEGG" id="tact:SG35_028330"/>
<keyword evidence="1" id="KW-0732">Signal</keyword>
<feature type="signal peptide" evidence="1">
    <location>
        <begin position="1"/>
        <end position="23"/>
    </location>
</feature>
<protein>
    <recommendedName>
        <fullName evidence="4">Secreted protein</fullName>
    </recommendedName>
</protein>
<evidence type="ECO:0000256" key="1">
    <source>
        <dbReference type="SAM" id="SignalP"/>
    </source>
</evidence>
<evidence type="ECO:0000313" key="2">
    <source>
        <dbReference type="EMBL" id="WDD99079.1"/>
    </source>
</evidence>